<accession>A0A915KCT8</accession>
<dbReference type="WBParaSite" id="nRc.2.0.1.t35729-RA">
    <property type="protein sequence ID" value="nRc.2.0.1.t35729-RA"/>
    <property type="gene ID" value="nRc.2.0.1.g35729"/>
</dbReference>
<evidence type="ECO:0000313" key="2">
    <source>
        <dbReference type="WBParaSite" id="nRc.2.0.1.t35729-RA"/>
    </source>
</evidence>
<proteinExistence type="predicted"/>
<organism evidence="1 2">
    <name type="scientific">Romanomermis culicivorax</name>
    <name type="common">Nematode worm</name>
    <dbReference type="NCBI Taxonomy" id="13658"/>
    <lineage>
        <taxon>Eukaryota</taxon>
        <taxon>Metazoa</taxon>
        <taxon>Ecdysozoa</taxon>
        <taxon>Nematoda</taxon>
        <taxon>Enoplea</taxon>
        <taxon>Dorylaimia</taxon>
        <taxon>Mermithida</taxon>
        <taxon>Mermithoidea</taxon>
        <taxon>Mermithidae</taxon>
        <taxon>Romanomermis</taxon>
    </lineage>
</organism>
<keyword evidence="1" id="KW-1185">Reference proteome</keyword>
<dbReference type="Proteomes" id="UP000887565">
    <property type="component" value="Unplaced"/>
</dbReference>
<name>A0A915KCT8_ROMCU</name>
<protein>
    <submittedName>
        <fullName evidence="2">Uncharacterized protein</fullName>
    </submittedName>
</protein>
<sequence>MWMVNLIVRSYIASIRTKSTV</sequence>
<evidence type="ECO:0000313" key="1">
    <source>
        <dbReference type="Proteomes" id="UP000887565"/>
    </source>
</evidence>
<reference evidence="2" key="1">
    <citation type="submission" date="2022-11" db="UniProtKB">
        <authorList>
            <consortium name="WormBaseParasite"/>
        </authorList>
    </citation>
    <scope>IDENTIFICATION</scope>
</reference>
<dbReference type="AlphaFoldDB" id="A0A915KCT8"/>